<evidence type="ECO:0000313" key="2">
    <source>
        <dbReference type="Proteomes" id="UP000028073"/>
    </source>
</evidence>
<dbReference type="AlphaFoldDB" id="A0A081NGI0"/>
<accession>A0A081NGI0</accession>
<keyword evidence="2" id="KW-1185">Reference proteome</keyword>
<proteinExistence type="predicted"/>
<dbReference type="EMBL" id="JOKH01000003">
    <property type="protein sequence ID" value="KEQ17553.1"/>
    <property type="molecule type" value="Genomic_DNA"/>
</dbReference>
<sequence>MFYDANFFYALLETLGHKRGRSMETFFSEFYYQCKTCDHQSFWKIKTFALFQVQKIVLELKEEVVAMYAENVSVAKIIKIVVDYKSKLLPELVIEPASLLLHYLKFLGGDY</sequence>
<evidence type="ECO:0000313" key="1">
    <source>
        <dbReference type="EMBL" id="KEQ17553.1"/>
    </source>
</evidence>
<reference evidence="1 2" key="1">
    <citation type="submission" date="2014-06" db="EMBL/GenBank/DDBJ databases">
        <title>Whole Genome Sequences of Three Symbiotic Endozoicomonas Bacteria.</title>
        <authorList>
            <person name="Neave M.J."/>
            <person name="Apprill A."/>
            <person name="Voolstra C.R."/>
        </authorList>
    </citation>
    <scope>NUCLEOTIDE SEQUENCE [LARGE SCALE GENOMIC DNA]</scope>
    <source>
        <strain evidence="1 2">DSM 25634</strain>
    </source>
</reference>
<dbReference type="STRING" id="1137799.GZ78_17570"/>
<name>A0A081NGI0_9GAMM</name>
<gene>
    <name evidence="1" type="ORF">GZ78_17570</name>
</gene>
<dbReference type="Proteomes" id="UP000028073">
    <property type="component" value="Unassembled WGS sequence"/>
</dbReference>
<comment type="caution">
    <text evidence="1">The sequence shown here is derived from an EMBL/GenBank/DDBJ whole genome shotgun (WGS) entry which is preliminary data.</text>
</comment>
<protein>
    <submittedName>
        <fullName evidence="1">Uncharacterized protein</fullName>
    </submittedName>
</protein>
<organism evidence="1 2">
    <name type="scientific">Endozoicomonas numazuensis</name>
    <dbReference type="NCBI Taxonomy" id="1137799"/>
    <lineage>
        <taxon>Bacteria</taxon>
        <taxon>Pseudomonadati</taxon>
        <taxon>Pseudomonadota</taxon>
        <taxon>Gammaproteobacteria</taxon>
        <taxon>Oceanospirillales</taxon>
        <taxon>Endozoicomonadaceae</taxon>
        <taxon>Endozoicomonas</taxon>
    </lineage>
</organism>